<reference evidence="1" key="1">
    <citation type="journal article" date="2020" name="Nature">
        <title>Giant virus diversity and host interactions through global metagenomics.</title>
        <authorList>
            <person name="Schulz F."/>
            <person name="Roux S."/>
            <person name="Paez-Espino D."/>
            <person name="Jungbluth S."/>
            <person name="Walsh D.A."/>
            <person name="Denef V.J."/>
            <person name="McMahon K.D."/>
            <person name="Konstantinidis K.T."/>
            <person name="Eloe-Fadrosh E.A."/>
            <person name="Kyrpides N.C."/>
            <person name="Woyke T."/>
        </authorList>
    </citation>
    <scope>NUCLEOTIDE SEQUENCE</scope>
    <source>
        <strain evidence="1">GVMAG-M-3300009159-65</strain>
    </source>
</reference>
<protein>
    <submittedName>
        <fullName evidence="1">Uncharacterized protein</fullName>
    </submittedName>
</protein>
<dbReference type="AlphaFoldDB" id="A0A6C0EUA8"/>
<organism evidence="1">
    <name type="scientific">viral metagenome</name>
    <dbReference type="NCBI Taxonomy" id="1070528"/>
    <lineage>
        <taxon>unclassified sequences</taxon>
        <taxon>metagenomes</taxon>
        <taxon>organismal metagenomes</taxon>
    </lineage>
</organism>
<sequence length="65" mass="7854">MAKLTFPMGIKTMLSNNKRIFIKSQPFMFDKEIKQFKELFKSDLTKTKKKKDKKIKFHKNKTKKN</sequence>
<evidence type="ECO:0000313" key="1">
    <source>
        <dbReference type="EMBL" id="QHT32271.1"/>
    </source>
</evidence>
<proteinExistence type="predicted"/>
<accession>A0A6C0EUA8</accession>
<name>A0A6C0EUA8_9ZZZZ</name>
<dbReference type="EMBL" id="MN738933">
    <property type="protein sequence ID" value="QHT32271.1"/>
    <property type="molecule type" value="Genomic_DNA"/>
</dbReference>